<keyword evidence="2" id="KW-0808">Transferase</keyword>
<keyword evidence="2" id="KW-0012">Acyltransferase</keyword>
<dbReference type="PROSITE" id="PS51186">
    <property type="entry name" value="GNAT"/>
    <property type="match status" value="1"/>
</dbReference>
<name>A0A975FZN4_9CAUL</name>
<dbReference type="AlphaFoldDB" id="A0A975FZN4"/>
<evidence type="ECO:0000259" key="1">
    <source>
        <dbReference type="PROSITE" id="PS51186"/>
    </source>
</evidence>
<protein>
    <submittedName>
        <fullName evidence="2">GNAT family N-acetyltransferase</fullName>
        <ecNumber evidence="2">2.3.1.-</ecNumber>
    </submittedName>
</protein>
<dbReference type="InterPro" id="IPR016181">
    <property type="entry name" value="Acyl_CoA_acyltransferase"/>
</dbReference>
<dbReference type="PANTHER" id="PTHR42791">
    <property type="entry name" value="GNAT FAMILY ACETYLTRANSFERASE"/>
    <property type="match status" value="1"/>
</dbReference>
<dbReference type="Gene3D" id="3.40.630.30">
    <property type="match status" value="1"/>
</dbReference>
<dbReference type="Proteomes" id="UP000676409">
    <property type="component" value="Chromosome"/>
</dbReference>
<dbReference type="SUPFAM" id="SSF55729">
    <property type="entry name" value="Acyl-CoA N-acyltransferases (Nat)"/>
    <property type="match status" value="1"/>
</dbReference>
<gene>
    <name evidence="2" type="ORF">KCG34_22925</name>
</gene>
<dbReference type="InterPro" id="IPR000182">
    <property type="entry name" value="GNAT_dom"/>
</dbReference>
<keyword evidence="3" id="KW-1185">Reference proteome</keyword>
<organism evidence="2 3">
    <name type="scientific">Phenylobacterium montanum</name>
    <dbReference type="NCBI Taxonomy" id="2823693"/>
    <lineage>
        <taxon>Bacteria</taxon>
        <taxon>Pseudomonadati</taxon>
        <taxon>Pseudomonadota</taxon>
        <taxon>Alphaproteobacteria</taxon>
        <taxon>Caulobacterales</taxon>
        <taxon>Caulobacteraceae</taxon>
        <taxon>Phenylobacterium</taxon>
    </lineage>
</organism>
<dbReference type="RefSeq" id="WP_211937913.1">
    <property type="nucleotide sequence ID" value="NZ_CP073078.1"/>
</dbReference>
<sequence>MTAQLRARETGAEARPAVWADADPLSATLARAFHDDPLICFILSDPASRQAKMPRLFKLLFKIGVKYGACDVTTGYEAAALWRPPNQWHIPFWQYIVNGVEFLSLFGAGGAAHVTSVMDHIEKRHPHQPHYYLQAIGTDPAKQGMGFGGVVMRRHLALADAAHMPCYLESSKDTNIPIYKSFGFEVTGEIVVPGGGPTIWPMWREAR</sequence>
<reference evidence="2" key="1">
    <citation type="submission" date="2021-04" db="EMBL/GenBank/DDBJ databases">
        <title>The complete genome sequence of Caulobacter sp. S6.</title>
        <authorList>
            <person name="Tang Y."/>
            <person name="Ouyang W."/>
            <person name="Liu Q."/>
            <person name="Huang B."/>
            <person name="Guo Z."/>
            <person name="Lei P."/>
        </authorList>
    </citation>
    <scope>NUCLEOTIDE SEQUENCE</scope>
    <source>
        <strain evidence="2">S6</strain>
    </source>
</reference>
<dbReference type="EMBL" id="CP073078">
    <property type="protein sequence ID" value="QUD87862.1"/>
    <property type="molecule type" value="Genomic_DNA"/>
</dbReference>
<feature type="domain" description="N-acetyltransferase" evidence="1">
    <location>
        <begin position="65"/>
        <end position="207"/>
    </location>
</feature>
<evidence type="ECO:0000313" key="3">
    <source>
        <dbReference type="Proteomes" id="UP000676409"/>
    </source>
</evidence>
<accession>A0A975FZN4</accession>
<dbReference type="KEGG" id="caul:KCG34_22925"/>
<proteinExistence type="predicted"/>
<dbReference type="EC" id="2.3.1.-" evidence="2"/>
<dbReference type="GO" id="GO:0016747">
    <property type="term" value="F:acyltransferase activity, transferring groups other than amino-acyl groups"/>
    <property type="evidence" value="ECO:0007669"/>
    <property type="project" value="InterPro"/>
</dbReference>
<evidence type="ECO:0000313" key="2">
    <source>
        <dbReference type="EMBL" id="QUD87862.1"/>
    </source>
</evidence>
<dbReference type="InterPro" id="IPR052523">
    <property type="entry name" value="Trichothecene_AcTrans"/>
</dbReference>
<dbReference type="PANTHER" id="PTHR42791:SF1">
    <property type="entry name" value="N-ACETYLTRANSFERASE DOMAIN-CONTAINING PROTEIN"/>
    <property type="match status" value="1"/>
</dbReference>